<dbReference type="PANTHER" id="PTHR47633">
    <property type="entry name" value="IMMUNOGLOBULIN"/>
    <property type="match status" value="1"/>
</dbReference>
<feature type="compositionally biased region" description="Pro residues" evidence="1">
    <location>
        <begin position="345"/>
        <end position="381"/>
    </location>
</feature>
<keyword evidence="4" id="KW-1185">Reference proteome</keyword>
<organism evidence="3 4">
    <name type="scientific">Pogonophryne albipinna</name>
    <dbReference type="NCBI Taxonomy" id="1090488"/>
    <lineage>
        <taxon>Eukaryota</taxon>
        <taxon>Metazoa</taxon>
        <taxon>Chordata</taxon>
        <taxon>Craniata</taxon>
        <taxon>Vertebrata</taxon>
        <taxon>Euteleostomi</taxon>
        <taxon>Actinopterygii</taxon>
        <taxon>Neopterygii</taxon>
        <taxon>Teleostei</taxon>
        <taxon>Neoteleostei</taxon>
        <taxon>Acanthomorphata</taxon>
        <taxon>Eupercaria</taxon>
        <taxon>Perciformes</taxon>
        <taxon>Notothenioidei</taxon>
        <taxon>Pogonophryne</taxon>
    </lineage>
</organism>
<feature type="region of interest" description="Disordered" evidence="1">
    <location>
        <begin position="265"/>
        <end position="381"/>
    </location>
</feature>
<dbReference type="Gene3D" id="2.60.40.10">
    <property type="entry name" value="Immunoglobulins"/>
    <property type="match status" value="2"/>
</dbReference>
<evidence type="ECO:0000256" key="1">
    <source>
        <dbReference type="SAM" id="MobiDB-lite"/>
    </source>
</evidence>
<protein>
    <recommendedName>
        <fullName evidence="2">Ig-like domain-containing protein</fullName>
    </recommendedName>
</protein>
<feature type="domain" description="Ig-like" evidence="2">
    <location>
        <begin position="33"/>
        <end position="89"/>
    </location>
</feature>
<evidence type="ECO:0000313" key="3">
    <source>
        <dbReference type="EMBL" id="KAJ4919569.1"/>
    </source>
</evidence>
<feature type="compositionally biased region" description="Polar residues" evidence="1">
    <location>
        <begin position="120"/>
        <end position="131"/>
    </location>
</feature>
<dbReference type="EMBL" id="JAPTMU010000276">
    <property type="protein sequence ID" value="KAJ4919569.1"/>
    <property type="molecule type" value="Genomic_DNA"/>
</dbReference>
<dbReference type="InterPro" id="IPR036179">
    <property type="entry name" value="Ig-like_dom_sf"/>
</dbReference>
<sequence length="381" mass="40614">MTASSDYDRTNVHIQFGLKKQIDEAHWAVWSCRWFCEGRELHSSPDIQILSDGDLQTLVINEAFEDDTGRYTCVASNSTGADNTSAEVYIEGASSTDSEGEGGASKTRSGNMPQVKKKSTSLSLTIRSASPKTDAPPHRSTLVQALSQPPPRMSSPVSSLSAAAVSGPPVFTKLLQDAQASEGQVVVLECRVRGAPPLQVRWYRQGEEIVDSPDFRVLQKKPRSASEPEEICTLVISEAFPEDGGLFCCSASNRQGSVSSSAQLRVSAAVEDPPSNRSGFEDLASFPPPPPPTEISRMELPPRMPPPPGAFLSQAWPNVSSSEGEEGGGTIQNGQPIKTPEAPKAMPPPPPPPPPPQVIDDAPPSPGKEGPPLPTKPKPKL</sequence>
<accession>A0AAD6A6Z2</accession>
<name>A0AAD6A6Z2_9TELE</name>
<gene>
    <name evidence="3" type="ORF">JOQ06_013921</name>
</gene>
<feature type="domain" description="Ig-like" evidence="2">
    <location>
        <begin position="169"/>
        <end position="267"/>
    </location>
</feature>
<evidence type="ECO:0000313" key="4">
    <source>
        <dbReference type="Proteomes" id="UP001219934"/>
    </source>
</evidence>
<dbReference type="Pfam" id="PF07679">
    <property type="entry name" value="I-set"/>
    <property type="match status" value="2"/>
</dbReference>
<dbReference type="SUPFAM" id="SSF48726">
    <property type="entry name" value="Immunoglobulin"/>
    <property type="match status" value="2"/>
</dbReference>
<dbReference type="SMART" id="SM00409">
    <property type="entry name" value="IG"/>
    <property type="match status" value="2"/>
</dbReference>
<dbReference type="PANTHER" id="PTHR47633:SF4">
    <property type="entry name" value="MYOPALLADIN ISOFORM X1"/>
    <property type="match status" value="1"/>
</dbReference>
<proteinExistence type="predicted"/>
<dbReference type="InterPro" id="IPR003598">
    <property type="entry name" value="Ig_sub2"/>
</dbReference>
<dbReference type="InterPro" id="IPR013098">
    <property type="entry name" value="Ig_I-set"/>
</dbReference>
<dbReference type="AlphaFoldDB" id="A0AAD6A6Z2"/>
<dbReference type="GO" id="GO:0004672">
    <property type="term" value="F:protein kinase activity"/>
    <property type="evidence" value="ECO:0007669"/>
    <property type="project" value="TreeGrafter"/>
</dbReference>
<comment type="caution">
    <text evidence="3">The sequence shown here is derived from an EMBL/GenBank/DDBJ whole genome shotgun (WGS) entry which is preliminary data.</text>
</comment>
<dbReference type="InterPro" id="IPR013783">
    <property type="entry name" value="Ig-like_fold"/>
</dbReference>
<dbReference type="FunFam" id="2.60.40.10:FF:000256">
    <property type="entry name" value="myopalladin isoform X1"/>
    <property type="match status" value="1"/>
</dbReference>
<dbReference type="InterPro" id="IPR007110">
    <property type="entry name" value="Ig-like_dom"/>
</dbReference>
<dbReference type="SMART" id="SM00408">
    <property type="entry name" value="IGc2"/>
    <property type="match status" value="2"/>
</dbReference>
<reference evidence="3" key="1">
    <citation type="submission" date="2022-11" db="EMBL/GenBank/DDBJ databases">
        <title>Chromosome-level genome of Pogonophryne albipinna.</title>
        <authorList>
            <person name="Jo E."/>
        </authorList>
    </citation>
    <scope>NUCLEOTIDE SEQUENCE</scope>
    <source>
        <strain evidence="3">SGF0006</strain>
        <tissue evidence="3">Muscle</tissue>
    </source>
</reference>
<evidence type="ECO:0000259" key="2">
    <source>
        <dbReference type="PROSITE" id="PS50835"/>
    </source>
</evidence>
<dbReference type="PROSITE" id="PS50835">
    <property type="entry name" value="IG_LIKE"/>
    <property type="match status" value="2"/>
</dbReference>
<dbReference type="Proteomes" id="UP001219934">
    <property type="component" value="Unassembled WGS sequence"/>
</dbReference>
<feature type="region of interest" description="Disordered" evidence="1">
    <location>
        <begin position="92"/>
        <end position="160"/>
    </location>
</feature>
<dbReference type="InterPro" id="IPR003599">
    <property type="entry name" value="Ig_sub"/>
</dbReference>